<reference evidence="1 2" key="1">
    <citation type="submission" date="2022-11" db="EMBL/GenBank/DDBJ databases">
        <title>Spartinivicinus poritis sp. nov., isolated from scleractinian coral Porites lutea.</title>
        <authorList>
            <person name="Zhang G."/>
            <person name="Cai L."/>
            <person name="Wei Q."/>
        </authorList>
    </citation>
    <scope>NUCLEOTIDE SEQUENCE [LARGE SCALE GENOMIC DNA]</scope>
    <source>
        <strain evidence="1 2">A2-2</strain>
    </source>
</reference>
<accession>A0ABT5U2U2</accession>
<protein>
    <submittedName>
        <fullName evidence="1">Uncharacterized protein</fullName>
    </submittedName>
</protein>
<dbReference type="EMBL" id="JAPMOU010000002">
    <property type="protein sequence ID" value="MDE1460688.1"/>
    <property type="molecule type" value="Genomic_DNA"/>
</dbReference>
<gene>
    <name evidence="1" type="ORF">ORQ98_01785</name>
</gene>
<dbReference type="RefSeq" id="WP_274687060.1">
    <property type="nucleotide sequence ID" value="NZ_JAPMOU010000002.1"/>
</dbReference>
<keyword evidence="2" id="KW-1185">Reference proteome</keyword>
<sequence>MTCGCLAKQANTVQEPVRQRLSGPSGKPALGVVAFGNQTNALIANLPEGQRQQTIIRGALIINPSPSSTLCL</sequence>
<organism evidence="1 2">
    <name type="scientific">Spartinivicinus poritis</name>
    <dbReference type="NCBI Taxonomy" id="2994640"/>
    <lineage>
        <taxon>Bacteria</taxon>
        <taxon>Pseudomonadati</taxon>
        <taxon>Pseudomonadota</taxon>
        <taxon>Gammaproteobacteria</taxon>
        <taxon>Oceanospirillales</taxon>
        <taxon>Zooshikellaceae</taxon>
        <taxon>Spartinivicinus</taxon>
    </lineage>
</organism>
<evidence type="ECO:0000313" key="2">
    <source>
        <dbReference type="Proteomes" id="UP001528823"/>
    </source>
</evidence>
<proteinExistence type="predicted"/>
<name>A0ABT5U2U2_9GAMM</name>
<comment type="caution">
    <text evidence="1">The sequence shown here is derived from an EMBL/GenBank/DDBJ whole genome shotgun (WGS) entry which is preliminary data.</text>
</comment>
<dbReference type="Proteomes" id="UP001528823">
    <property type="component" value="Unassembled WGS sequence"/>
</dbReference>
<evidence type="ECO:0000313" key="1">
    <source>
        <dbReference type="EMBL" id="MDE1460688.1"/>
    </source>
</evidence>